<dbReference type="EMBL" id="CP032509">
    <property type="protein sequence ID" value="AZN72782.1"/>
    <property type="molecule type" value="Genomic_DNA"/>
</dbReference>
<evidence type="ECO:0000313" key="1">
    <source>
        <dbReference type="EMBL" id="AZN72782.1"/>
    </source>
</evidence>
<evidence type="ECO:0000313" key="2">
    <source>
        <dbReference type="Proteomes" id="UP000268192"/>
    </source>
</evidence>
<dbReference type="Proteomes" id="UP000268192">
    <property type="component" value="Chromosome"/>
</dbReference>
<sequence>MNVTSITADPTILTLKWGDRYGADYVNTLYRAAESQMGGRKFRFLCFTDQTGGLLNTIETRPIPDMPIDRSVWTHGMFPKLLMFIPDILAKGTPVLFLDLDVMITGNLARMFDRITSVGGLHVIREWNPTIWRALPVNWRPNRGSNSSVVGFRVGEQTHLWSMFKQDPDGVMRQYHNDQIFIDAHAKGRHYWPNSWCGSFKRHCAWHWPLNYVFTTPARPRNFSVLTFHGRPDYHSLLLEDGAKRWGTEWRFGTKPVSWVKDYCDRFRSL</sequence>
<dbReference type="KEGG" id="abaw:D5400_17195"/>
<organism evidence="1 2">
    <name type="scientific">Georhizobium profundi</name>
    <dbReference type="NCBI Taxonomy" id="2341112"/>
    <lineage>
        <taxon>Bacteria</taxon>
        <taxon>Pseudomonadati</taxon>
        <taxon>Pseudomonadota</taxon>
        <taxon>Alphaproteobacteria</taxon>
        <taxon>Hyphomicrobiales</taxon>
        <taxon>Rhizobiaceae</taxon>
        <taxon>Georhizobium</taxon>
    </lineage>
</organism>
<dbReference type="AlphaFoldDB" id="A0A3Q8XQ69"/>
<dbReference type="OrthoDB" id="564871at2"/>
<gene>
    <name evidence="1" type="ORF">D5400_17195</name>
</gene>
<evidence type="ECO:0008006" key="3">
    <source>
        <dbReference type="Google" id="ProtNLM"/>
    </source>
</evidence>
<proteinExistence type="predicted"/>
<reference evidence="1 2" key="1">
    <citation type="submission" date="2018-09" db="EMBL/GenBank/DDBJ databases">
        <title>Marinorhizobium profundi gen. nov., sp. nov., isolated from a deep-sea sediment sample from the New Britain Trench and proposal of Marinorhizobiaceae fam. nov. in the order Rhizobiales of the class Alphaproteobacteria.</title>
        <authorList>
            <person name="Cao J."/>
        </authorList>
    </citation>
    <scope>NUCLEOTIDE SEQUENCE [LARGE SCALE GENOMIC DNA]</scope>
    <source>
        <strain evidence="1 2">WS11</strain>
    </source>
</reference>
<dbReference type="RefSeq" id="WP_126011110.1">
    <property type="nucleotide sequence ID" value="NZ_CP032509.1"/>
</dbReference>
<name>A0A3Q8XQ69_9HYPH</name>
<keyword evidence="2" id="KW-1185">Reference proteome</keyword>
<dbReference type="InterPro" id="IPR029044">
    <property type="entry name" value="Nucleotide-diphossugar_trans"/>
</dbReference>
<protein>
    <recommendedName>
        <fullName evidence="3">Glycosyltransferase</fullName>
    </recommendedName>
</protein>
<accession>A0A3Q8XQ69</accession>
<dbReference type="SUPFAM" id="SSF53448">
    <property type="entry name" value="Nucleotide-diphospho-sugar transferases"/>
    <property type="match status" value="1"/>
</dbReference>